<dbReference type="PANTHER" id="PTHR48020:SF12">
    <property type="entry name" value="PROTON MYO-INOSITOL COTRANSPORTER"/>
    <property type="match status" value="1"/>
</dbReference>
<dbReference type="InterPro" id="IPR050814">
    <property type="entry name" value="Myo-inositol_Transporter"/>
</dbReference>
<name>A0AAE0FLW1_9CHLO</name>
<evidence type="ECO:0000313" key="9">
    <source>
        <dbReference type="EMBL" id="KAK3262149.1"/>
    </source>
</evidence>
<feature type="transmembrane region" description="Helical" evidence="7">
    <location>
        <begin position="163"/>
        <end position="185"/>
    </location>
</feature>
<dbReference type="InterPro" id="IPR005829">
    <property type="entry name" value="Sugar_transporter_CS"/>
</dbReference>
<feature type="transmembrane region" description="Helical" evidence="7">
    <location>
        <begin position="12"/>
        <end position="35"/>
    </location>
</feature>
<keyword evidence="10" id="KW-1185">Reference proteome</keyword>
<feature type="domain" description="Major facilitator superfamily (MFS) profile" evidence="8">
    <location>
        <begin position="11"/>
        <end position="291"/>
    </location>
</feature>
<dbReference type="Gene3D" id="1.20.1250.20">
    <property type="entry name" value="MFS general substrate transporter like domains"/>
    <property type="match status" value="1"/>
</dbReference>
<dbReference type="SUPFAM" id="SSF103473">
    <property type="entry name" value="MFS general substrate transporter"/>
    <property type="match status" value="1"/>
</dbReference>
<evidence type="ECO:0000256" key="7">
    <source>
        <dbReference type="SAM" id="Phobius"/>
    </source>
</evidence>
<dbReference type="PRINTS" id="PR00171">
    <property type="entry name" value="SUGRTRNSPORT"/>
</dbReference>
<protein>
    <recommendedName>
        <fullName evidence="8">Major facilitator superfamily (MFS) profile domain-containing protein</fullName>
    </recommendedName>
</protein>
<evidence type="ECO:0000256" key="5">
    <source>
        <dbReference type="ARBA" id="ARBA00022989"/>
    </source>
</evidence>
<dbReference type="PANTHER" id="PTHR48020">
    <property type="entry name" value="PROTON MYO-INOSITOL COTRANSPORTER"/>
    <property type="match status" value="1"/>
</dbReference>
<comment type="caution">
    <text evidence="9">The sequence shown here is derived from an EMBL/GenBank/DDBJ whole genome shotgun (WGS) entry which is preliminary data.</text>
</comment>
<dbReference type="Proteomes" id="UP001190700">
    <property type="component" value="Unassembled WGS sequence"/>
</dbReference>
<evidence type="ECO:0000256" key="6">
    <source>
        <dbReference type="ARBA" id="ARBA00023136"/>
    </source>
</evidence>
<feature type="transmembrane region" description="Helical" evidence="7">
    <location>
        <begin position="47"/>
        <end position="70"/>
    </location>
</feature>
<feature type="transmembrane region" description="Helical" evidence="7">
    <location>
        <begin position="106"/>
        <end position="124"/>
    </location>
</feature>
<dbReference type="Pfam" id="PF00083">
    <property type="entry name" value="Sugar_tr"/>
    <property type="match status" value="1"/>
</dbReference>
<dbReference type="AlphaFoldDB" id="A0AAE0FLW1"/>
<dbReference type="EMBL" id="LGRX02016426">
    <property type="protein sequence ID" value="KAK3262149.1"/>
    <property type="molecule type" value="Genomic_DNA"/>
</dbReference>
<keyword evidence="3" id="KW-0813">Transport</keyword>
<keyword evidence="5 7" id="KW-1133">Transmembrane helix</keyword>
<dbReference type="PROSITE" id="PS00217">
    <property type="entry name" value="SUGAR_TRANSPORT_2"/>
    <property type="match status" value="1"/>
</dbReference>
<evidence type="ECO:0000256" key="3">
    <source>
        <dbReference type="ARBA" id="ARBA00022448"/>
    </source>
</evidence>
<dbReference type="InterPro" id="IPR020846">
    <property type="entry name" value="MFS_dom"/>
</dbReference>
<organism evidence="9 10">
    <name type="scientific">Cymbomonas tetramitiformis</name>
    <dbReference type="NCBI Taxonomy" id="36881"/>
    <lineage>
        <taxon>Eukaryota</taxon>
        <taxon>Viridiplantae</taxon>
        <taxon>Chlorophyta</taxon>
        <taxon>Pyramimonadophyceae</taxon>
        <taxon>Pyramimonadales</taxon>
        <taxon>Pyramimonadaceae</taxon>
        <taxon>Cymbomonas</taxon>
    </lineage>
</organism>
<evidence type="ECO:0000256" key="4">
    <source>
        <dbReference type="ARBA" id="ARBA00022692"/>
    </source>
</evidence>
<comment type="subcellular location">
    <subcellularLocation>
        <location evidence="1">Membrane</location>
        <topology evidence="1">Multi-pass membrane protein</topology>
    </subcellularLocation>
</comment>
<comment type="similarity">
    <text evidence="2">Belongs to the major facilitator superfamily. Sugar transporter (TC 2.A.1.1) family.</text>
</comment>
<gene>
    <name evidence="9" type="ORF">CYMTET_28978</name>
</gene>
<dbReference type="InterPro" id="IPR036259">
    <property type="entry name" value="MFS_trans_sf"/>
</dbReference>
<dbReference type="InterPro" id="IPR003663">
    <property type="entry name" value="Sugar/inositol_transpt"/>
</dbReference>
<evidence type="ECO:0000313" key="10">
    <source>
        <dbReference type="Proteomes" id="UP001190700"/>
    </source>
</evidence>
<evidence type="ECO:0000259" key="8">
    <source>
        <dbReference type="PROSITE" id="PS50850"/>
    </source>
</evidence>
<evidence type="ECO:0000256" key="1">
    <source>
        <dbReference type="ARBA" id="ARBA00004141"/>
    </source>
</evidence>
<evidence type="ECO:0000256" key="2">
    <source>
        <dbReference type="ARBA" id="ARBA00010992"/>
    </source>
</evidence>
<proteinExistence type="inferred from homology"/>
<dbReference type="PROSITE" id="PS50850">
    <property type="entry name" value="MFS"/>
    <property type="match status" value="1"/>
</dbReference>
<feature type="transmembrane region" description="Helical" evidence="7">
    <location>
        <begin position="82"/>
        <end position="100"/>
    </location>
</feature>
<dbReference type="GO" id="GO:0022857">
    <property type="term" value="F:transmembrane transporter activity"/>
    <property type="evidence" value="ECO:0007669"/>
    <property type="project" value="InterPro"/>
</dbReference>
<feature type="transmembrane region" description="Helical" evidence="7">
    <location>
        <begin position="136"/>
        <end position="157"/>
    </location>
</feature>
<accession>A0AAE0FLW1</accession>
<dbReference type="InterPro" id="IPR005828">
    <property type="entry name" value="MFS_sugar_transport-like"/>
</dbReference>
<keyword evidence="6 7" id="KW-0472">Membrane</keyword>
<sequence length="291" mass="31879">MGRANRMLLRVASFGALGGFLFGYDLALIGGALLYMEEDLFLTELEIELIVGGAKFGAVFGTFIGGALMSCYGRRNAIVVDGLFYIVGPLLMAVSGSVLGLVVGRLVVGVGVGISAVVVPTYVAEMAPANSRGAMVTIYELMLCLGMLCASLMDFALKDWPGNWRWMVGVPALPAVLLLTTRWLLPESPRWLVHHGYMRKALAAIHSLRSDTRQSFLDSSCAEVEDELLELWSSVEMELEAMWTPHSSLPNPLSTCSVQWWNSFLVYFCGRDAHDDPEQPLRPSNVVDRRA</sequence>
<dbReference type="GO" id="GO:0016020">
    <property type="term" value="C:membrane"/>
    <property type="evidence" value="ECO:0007669"/>
    <property type="project" value="UniProtKB-SubCell"/>
</dbReference>
<keyword evidence="4 7" id="KW-0812">Transmembrane</keyword>
<reference evidence="9 10" key="1">
    <citation type="journal article" date="2015" name="Genome Biol. Evol.">
        <title>Comparative Genomics of a Bacterivorous Green Alga Reveals Evolutionary Causalities and Consequences of Phago-Mixotrophic Mode of Nutrition.</title>
        <authorList>
            <person name="Burns J.A."/>
            <person name="Paasch A."/>
            <person name="Narechania A."/>
            <person name="Kim E."/>
        </authorList>
    </citation>
    <scope>NUCLEOTIDE SEQUENCE [LARGE SCALE GENOMIC DNA]</scope>
    <source>
        <strain evidence="9 10">PLY_AMNH</strain>
    </source>
</reference>